<evidence type="ECO:0000259" key="10">
    <source>
        <dbReference type="PROSITE" id="PS00624"/>
    </source>
</evidence>
<name>F4R3S8_MELLP</name>
<dbReference type="STRING" id="747676.F4R3S8"/>
<dbReference type="PANTHER" id="PTHR11552:SF147">
    <property type="entry name" value="CHOLINE DEHYDROGENASE, MITOCHONDRIAL"/>
    <property type="match status" value="1"/>
</dbReference>
<evidence type="ECO:0000259" key="9">
    <source>
        <dbReference type="PROSITE" id="PS00623"/>
    </source>
</evidence>
<dbReference type="OrthoDB" id="269227at2759"/>
<feature type="active site" description="Proton acceptor" evidence="5">
    <location>
        <position position="572"/>
    </location>
</feature>
<gene>
    <name evidence="11" type="ORF">MELLADRAFT_101151</name>
</gene>
<comment type="cofactor">
    <cofactor evidence="1 6">
        <name>FAD</name>
        <dbReference type="ChEBI" id="CHEBI:57692"/>
    </cofactor>
</comment>
<organism evidence="12">
    <name type="scientific">Melampsora larici-populina (strain 98AG31 / pathotype 3-4-7)</name>
    <name type="common">Poplar leaf rust fungus</name>
    <dbReference type="NCBI Taxonomy" id="747676"/>
    <lineage>
        <taxon>Eukaryota</taxon>
        <taxon>Fungi</taxon>
        <taxon>Dikarya</taxon>
        <taxon>Basidiomycota</taxon>
        <taxon>Pucciniomycotina</taxon>
        <taxon>Pucciniomycetes</taxon>
        <taxon>Pucciniales</taxon>
        <taxon>Melampsoraceae</taxon>
        <taxon>Melampsora</taxon>
    </lineage>
</organism>
<protein>
    <recommendedName>
        <fullName evidence="9 10">Glucose-methanol-choline oxidoreductase N-terminal domain-containing protein</fullName>
    </recommendedName>
</protein>
<evidence type="ECO:0000256" key="5">
    <source>
        <dbReference type="PIRSR" id="PIRSR000137-1"/>
    </source>
</evidence>
<dbReference type="EMBL" id="GL883090">
    <property type="protein sequence ID" value="EGG13116.1"/>
    <property type="molecule type" value="Genomic_DNA"/>
</dbReference>
<dbReference type="SUPFAM" id="SSF54373">
    <property type="entry name" value="FAD-linked reductases, C-terminal domain"/>
    <property type="match status" value="1"/>
</dbReference>
<dbReference type="InterPro" id="IPR012132">
    <property type="entry name" value="GMC_OxRdtase"/>
</dbReference>
<dbReference type="Pfam" id="PF00732">
    <property type="entry name" value="GMC_oxred_N"/>
    <property type="match status" value="1"/>
</dbReference>
<keyword evidence="12" id="KW-1185">Reference proteome</keyword>
<accession>F4R3S8</accession>
<dbReference type="Gene3D" id="3.30.560.10">
    <property type="entry name" value="Glucose Oxidase, domain 3"/>
    <property type="match status" value="1"/>
</dbReference>
<feature type="domain" description="Glucose-methanol-choline oxidoreductase N-terminal" evidence="10">
    <location>
        <begin position="280"/>
        <end position="294"/>
    </location>
</feature>
<comment type="similarity">
    <text evidence="2 7">Belongs to the GMC oxidoreductase family.</text>
</comment>
<evidence type="ECO:0000256" key="8">
    <source>
        <dbReference type="SAM" id="SignalP"/>
    </source>
</evidence>
<dbReference type="InParanoid" id="F4R3S8"/>
<feature type="active site" description="Proton donor" evidence="5">
    <location>
        <position position="529"/>
    </location>
</feature>
<sequence>MKFLKILILHSTIHFIHSTFIKSPNQIESFDYLVIGGGTAGEVLNSKDNRSLTHAFSLDASDVGCSTIRSPIDWNYSTIRLPNAYNRSLVYPRGKCLGGSSALNFMIATKGSKFDYDSIEKLGNPGWGWETFDRGIRKSENLIYKINNQTTEFNFLEKNHNQKGNIKLTFPNYLFKFWKNYFNSSYVLNHNPRALDTFGGQINGPWIYPSTIDEDSKRVTSETGYLNQPRSNLIIKTNTEIKRLITKRALNGKITIRGVEIKSNSKNLIYAKKEVILSSGSIGTPKILEQSGIGDTKRLSKLKIPCVLNLPGVGNNLIDHPLLWNVYELLPGLTSMDDLSTNLTFANEQIDLYQVKKQGILTNSVNVIDFEDLNGFLNQDEIQEGFQIIRDHQHIPNSVDGMAFDVNLDLIKHGTPMEFILVNRRSLEMKPEVGKSYISIVICLQYPLSRGSTHITSKDENIPPTIDNGFLNHPFDVWLLSKASNHSRSIINQNTWNQVIKKEHLPSLKVQSLDDFNEYVRSSIDTLYHPIGTASMLPLKDNGVVDPDLKVYGTNNLRVIDASILPIHLAFHPQLTVYAIGEIGAEKVLQSLIR</sequence>
<evidence type="ECO:0000313" key="12">
    <source>
        <dbReference type="Proteomes" id="UP000001072"/>
    </source>
</evidence>
<dbReference type="AlphaFoldDB" id="F4R3S8"/>
<dbReference type="KEGG" id="mlr:MELLADRAFT_101151"/>
<feature type="binding site" evidence="6">
    <location>
        <begin position="573"/>
        <end position="574"/>
    </location>
    <ligand>
        <name>FAD</name>
        <dbReference type="ChEBI" id="CHEBI:57692"/>
    </ligand>
</feature>
<keyword evidence="8" id="KW-0732">Signal</keyword>
<dbReference type="PIRSF" id="PIRSF000137">
    <property type="entry name" value="Alcohol_oxidase"/>
    <property type="match status" value="1"/>
</dbReference>
<evidence type="ECO:0000256" key="4">
    <source>
        <dbReference type="ARBA" id="ARBA00022827"/>
    </source>
</evidence>
<evidence type="ECO:0000313" key="11">
    <source>
        <dbReference type="EMBL" id="EGG13116.1"/>
    </source>
</evidence>
<evidence type="ECO:0000256" key="6">
    <source>
        <dbReference type="PIRSR" id="PIRSR000137-2"/>
    </source>
</evidence>
<keyword evidence="4 6" id="KW-0274">FAD</keyword>
<dbReference type="Gene3D" id="3.50.50.60">
    <property type="entry name" value="FAD/NAD(P)-binding domain"/>
    <property type="match status" value="1"/>
</dbReference>
<evidence type="ECO:0000256" key="2">
    <source>
        <dbReference type="ARBA" id="ARBA00010790"/>
    </source>
</evidence>
<dbReference type="SUPFAM" id="SSF51905">
    <property type="entry name" value="FAD/NAD(P)-binding domain"/>
    <property type="match status" value="1"/>
</dbReference>
<reference evidence="12" key="1">
    <citation type="journal article" date="2011" name="Proc. Natl. Acad. Sci. U.S.A.">
        <title>Obligate biotrophy features unraveled by the genomic analysis of rust fungi.</title>
        <authorList>
            <person name="Duplessis S."/>
            <person name="Cuomo C.A."/>
            <person name="Lin Y.-C."/>
            <person name="Aerts A."/>
            <person name="Tisserant E."/>
            <person name="Veneault-Fourrey C."/>
            <person name="Joly D.L."/>
            <person name="Hacquard S."/>
            <person name="Amselem J."/>
            <person name="Cantarel B.L."/>
            <person name="Chiu R."/>
            <person name="Coutinho P.M."/>
            <person name="Feau N."/>
            <person name="Field M."/>
            <person name="Frey P."/>
            <person name="Gelhaye E."/>
            <person name="Goldberg J."/>
            <person name="Grabherr M.G."/>
            <person name="Kodira C.D."/>
            <person name="Kohler A."/>
            <person name="Kuees U."/>
            <person name="Lindquist E.A."/>
            <person name="Lucas S.M."/>
            <person name="Mago R."/>
            <person name="Mauceli E."/>
            <person name="Morin E."/>
            <person name="Murat C."/>
            <person name="Pangilinan J.L."/>
            <person name="Park R."/>
            <person name="Pearson M."/>
            <person name="Quesneville H."/>
            <person name="Rouhier N."/>
            <person name="Sakthikumar S."/>
            <person name="Salamov A.A."/>
            <person name="Schmutz J."/>
            <person name="Selles B."/>
            <person name="Shapiro H."/>
            <person name="Tanguay P."/>
            <person name="Tuskan G.A."/>
            <person name="Henrissat B."/>
            <person name="Van de Peer Y."/>
            <person name="Rouze P."/>
            <person name="Ellis J.G."/>
            <person name="Dodds P.N."/>
            <person name="Schein J.E."/>
            <person name="Zhong S."/>
            <person name="Hamelin R.C."/>
            <person name="Grigoriev I.V."/>
            <person name="Szabo L.J."/>
            <person name="Martin F."/>
        </authorList>
    </citation>
    <scope>NUCLEOTIDE SEQUENCE [LARGE SCALE GENOMIC DNA]</scope>
    <source>
        <strain evidence="12">98AG31 / pathotype 3-4-7</strain>
    </source>
</reference>
<dbReference type="PANTHER" id="PTHR11552">
    <property type="entry name" value="GLUCOSE-METHANOL-CHOLINE GMC OXIDOREDUCTASE"/>
    <property type="match status" value="1"/>
</dbReference>
<dbReference type="GO" id="GO:0016614">
    <property type="term" value="F:oxidoreductase activity, acting on CH-OH group of donors"/>
    <property type="evidence" value="ECO:0007669"/>
    <property type="project" value="InterPro"/>
</dbReference>
<dbReference type="PROSITE" id="PS00624">
    <property type="entry name" value="GMC_OXRED_2"/>
    <property type="match status" value="1"/>
</dbReference>
<dbReference type="GeneID" id="18921288"/>
<feature type="chain" id="PRO_5003320593" description="Glucose-methanol-choline oxidoreductase N-terminal domain-containing protein" evidence="8">
    <location>
        <begin position="19"/>
        <end position="594"/>
    </location>
</feature>
<dbReference type="Pfam" id="PF05199">
    <property type="entry name" value="GMC_oxred_C"/>
    <property type="match status" value="1"/>
</dbReference>
<evidence type="ECO:0000256" key="7">
    <source>
        <dbReference type="RuleBase" id="RU003968"/>
    </source>
</evidence>
<feature type="signal peptide" evidence="8">
    <location>
        <begin position="1"/>
        <end position="18"/>
    </location>
</feature>
<dbReference type="GO" id="GO:0050660">
    <property type="term" value="F:flavin adenine dinucleotide binding"/>
    <property type="evidence" value="ECO:0007669"/>
    <property type="project" value="InterPro"/>
</dbReference>
<dbReference type="eggNOG" id="KOG1238">
    <property type="taxonomic scope" value="Eukaryota"/>
</dbReference>
<feature type="domain" description="Glucose-methanol-choline oxidoreductase N-terminal" evidence="9">
    <location>
        <begin position="94"/>
        <end position="117"/>
    </location>
</feature>
<keyword evidence="3 7" id="KW-0285">Flavoprotein</keyword>
<dbReference type="InterPro" id="IPR007867">
    <property type="entry name" value="GMC_OxRtase_C"/>
</dbReference>
<evidence type="ECO:0000256" key="3">
    <source>
        <dbReference type="ARBA" id="ARBA00022630"/>
    </source>
</evidence>
<dbReference type="HOGENOM" id="CLU_002865_6_0_1"/>
<dbReference type="Proteomes" id="UP000001072">
    <property type="component" value="Unassembled WGS sequence"/>
</dbReference>
<dbReference type="InterPro" id="IPR000172">
    <property type="entry name" value="GMC_OxRdtase_N"/>
</dbReference>
<dbReference type="PROSITE" id="PS00623">
    <property type="entry name" value="GMC_OXRED_1"/>
    <property type="match status" value="1"/>
</dbReference>
<proteinExistence type="inferred from homology"/>
<dbReference type="RefSeq" id="XP_007404054.1">
    <property type="nucleotide sequence ID" value="XM_007403992.1"/>
</dbReference>
<evidence type="ECO:0000256" key="1">
    <source>
        <dbReference type="ARBA" id="ARBA00001974"/>
    </source>
</evidence>
<dbReference type="InterPro" id="IPR036188">
    <property type="entry name" value="FAD/NAD-bd_sf"/>
</dbReference>
<dbReference type="VEuPathDB" id="FungiDB:MELLADRAFT_101151"/>